<gene>
    <name evidence="3" type="ORF">HDF09_002767</name>
</gene>
<evidence type="ECO:0000259" key="2">
    <source>
        <dbReference type="Pfam" id="PF02036"/>
    </source>
</evidence>
<protein>
    <recommendedName>
        <fullName evidence="2">SCP2 domain-containing protein</fullName>
    </recommendedName>
</protein>
<dbReference type="Pfam" id="PF02036">
    <property type="entry name" value="SCP2"/>
    <property type="match status" value="1"/>
</dbReference>
<organism evidence="3 4">
    <name type="scientific">Tunturiibacter empetritectus</name>
    <dbReference type="NCBI Taxonomy" id="3069691"/>
    <lineage>
        <taxon>Bacteria</taxon>
        <taxon>Pseudomonadati</taxon>
        <taxon>Acidobacteriota</taxon>
        <taxon>Terriglobia</taxon>
        <taxon>Terriglobales</taxon>
        <taxon>Acidobacteriaceae</taxon>
        <taxon>Tunturiibacter</taxon>
    </lineage>
</organism>
<sequence length="143" mass="15819">MTWQGGKRGREVGPISPFARLKPLAADQDDPEKGLNKLAQALTGFGKPMLLHVRLVTGNEGERVEHWEIKAGSKDAKVQRKESKKPDVILVMRPETWTQIAQGLLAPYDALFAGKLRVGGDFEMAKDITKHLTDPRATYVSPC</sequence>
<dbReference type="Proteomes" id="UP000568106">
    <property type="component" value="Unassembled WGS sequence"/>
</dbReference>
<name>A0A7W8IKI5_9BACT</name>
<evidence type="ECO:0000313" key="4">
    <source>
        <dbReference type="Proteomes" id="UP000568106"/>
    </source>
</evidence>
<feature type="domain" description="SCP2" evidence="2">
    <location>
        <begin position="61"/>
        <end position="129"/>
    </location>
</feature>
<keyword evidence="4" id="KW-1185">Reference proteome</keyword>
<reference evidence="3" key="1">
    <citation type="submission" date="2020-08" db="EMBL/GenBank/DDBJ databases">
        <title>Genomic Encyclopedia of Type Strains, Phase IV (KMG-V): Genome sequencing to study the core and pangenomes of soil and plant-associated prokaryotes.</title>
        <authorList>
            <person name="Whitman W."/>
        </authorList>
    </citation>
    <scope>NUCLEOTIDE SEQUENCE [LARGE SCALE GENOMIC DNA]</scope>
    <source>
        <strain evidence="3">M8UP27</strain>
    </source>
</reference>
<proteinExistence type="predicted"/>
<dbReference type="InterPro" id="IPR036527">
    <property type="entry name" value="SCP2_sterol-bd_dom_sf"/>
</dbReference>
<dbReference type="Gene3D" id="3.30.1050.10">
    <property type="entry name" value="SCP2 sterol-binding domain"/>
    <property type="match status" value="1"/>
</dbReference>
<evidence type="ECO:0000313" key="3">
    <source>
        <dbReference type="EMBL" id="MBB5318081.1"/>
    </source>
</evidence>
<accession>A0A7W8IKI5</accession>
<feature type="region of interest" description="Disordered" evidence="1">
    <location>
        <begin position="1"/>
        <end position="31"/>
    </location>
</feature>
<dbReference type="InterPro" id="IPR003033">
    <property type="entry name" value="SCP2_sterol-bd_dom"/>
</dbReference>
<comment type="caution">
    <text evidence="3">The sequence shown here is derived from an EMBL/GenBank/DDBJ whole genome shotgun (WGS) entry which is preliminary data.</text>
</comment>
<dbReference type="SUPFAM" id="SSF55718">
    <property type="entry name" value="SCP-like"/>
    <property type="match status" value="1"/>
</dbReference>
<dbReference type="EMBL" id="JACHDY010000003">
    <property type="protein sequence ID" value="MBB5318081.1"/>
    <property type="molecule type" value="Genomic_DNA"/>
</dbReference>
<evidence type="ECO:0000256" key="1">
    <source>
        <dbReference type="SAM" id="MobiDB-lite"/>
    </source>
</evidence>
<dbReference type="AlphaFoldDB" id="A0A7W8IKI5"/>